<dbReference type="eggNOG" id="COG2165">
    <property type="taxonomic scope" value="Bacteria"/>
</dbReference>
<dbReference type="Pfam" id="PF07963">
    <property type="entry name" value="N_methyl"/>
    <property type="match status" value="1"/>
</dbReference>
<gene>
    <name evidence="2" type="ordered locus">Isop_0376</name>
</gene>
<dbReference type="InterPro" id="IPR012902">
    <property type="entry name" value="N_methyl_site"/>
</dbReference>
<accession>E8QXZ2</accession>
<evidence type="ECO:0000313" key="3">
    <source>
        <dbReference type="Proteomes" id="UP000008631"/>
    </source>
</evidence>
<sequence length="368" mass="39975">MRQRRSGFTLIELLVVIAIIAVLIALLLPAVQAAREAARRAQCTNNLKQIGLAVHNYMSANQDAFPPAMVDNLRISTNCDQVPCQDFSIHVRLLPYMEQQPLYNTVNFMGAARWGPGANPDPVAGGFWGSKVNVTLATTIINTFLCPSDPNPGVLGVSEITGKRIGGCNYPVNMGFNRRFNGWRQQGPGYTAMTWDGAQGVVTNIASFTDGTSNTLIFSEWIKGPTGGDPFPVSLSKVYVLNRTSDASGYVPINGSREWAVAEACQNEPITGSTAQWGWKGEWWSHGWTQGFHMIQTPNRKACFYADIGTYRPARETSVIGASSLHPGGVNALMGDGSVKFIKQTISYVSWYALGTMDRGDVVDASAL</sequence>
<dbReference type="InterPro" id="IPR027558">
    <property type="entry name" value="Pre_pil_HX9DG_C"/>
</dbReference>
<dbReference type="Pfam" id="PF07596">
    <property type="entry name" value="SBP_bac_10"/>
    <property type="match status" value="1"/>
</dbReference>
<dbReference type="HOGENOM" id="CLU_041661_0_0_0"/>
<dbReference type="Proteomes" id="UP000008631">
    <property type="component" value="Chromosome"/>
</dbReference>
<dbReference type="PANTHER" id="PTHR30093">
    <property type="entry name" value="GENERAL SECRETION PATHWAY PROTEIN G"/>
    <property type="match status" value="1"/>
</dbReference>
<dbReference type="PANTHER" id="PTHR30093:SF2">
    <property type="entry name" value="TYPE II SECRETION SYSTEM PROTEIN H"/>
    <property type="match status" value="1"/>
</dbReference>
<evidence type="ECO:0000259" key="1">
    <source>
        <dbReference type="Pfam" id="PF07596"/>
    </source>
</evidence>
<name>E8QXZ2_ISOPI</name>
<feature type="domain" description="DUF1559" evidence="1">
    <location>
        <begin position="32"/>
        <end position="346"/>
    </location>
</feature>
<dbReference type="InParanoid" id="E8QXZ2"/>
<dbReference type="STRING" id="575540.Isop_0376"/>
<evidence type="ECO:0000313" key="2">
    <source>
        <dbReference type="EMBL" id="ADV60971.1"/>
    </source>
</evidence>
<dbReference type="Gene3D" id="3.30.700.10">
    <property type="entry name" value="Glycoprotein, Type 4 Pilin"/>
    <property type="match status" value="1"/>
</dbReference>
<dbReference type="OrthoDB" id="241541at2"/>
<dbReference type="InterPro" id="IPR045584">
    <property type="entry name" value="Pilin-like"/>
</dbReference>
<dbReference type="NCBIfam" id="TIGR04294">
    <property type="entry name" value="pre_pil_HX9DG"/>
    <property type="match status" value="1"/>
</dbReference>
<dbReference type="InterPro" id="IPR011453">
    <property type="entry name" value="DUF1559"/>
</dbReference>
<dbReference type="RefSeq" id="WP_013563260.1">
    <property type="nucleotide sequence ID" value="NC_014962.1"/>
</dbReference>
<keyword evidence="3" id="KW-1185">Reference proteome</keyword>
<dbReference type="SUPFAM" id="SSF54523">
    <property type="entry name" value="Pili subunits"/>
    <property type="match status" value="1"/>
</dbReference>
<protein>
    <recommendedName>
        <fullName evidence="1">DUF1559 domain-containing protein</fullName>
    </recommendedName>
</protein>
<reference evidence="2 3" key="2">
    <citation type="journal article" date="2011" name="Stand. Genomic Sci.">
        <title>Complete genome sequence of Isosphaera pallida type strain (IS1B).</title>
        <authorList>
            <consortium name="US DOE Joint Genome Institute (JGI-PGF)"/>
            <person name="Goker M."/>
            <person name="Cleland D."/>
            <person name="Saunders E."/>
            <person name="Lapidus A."/>
            <person name="Nolan M."/>
            <person name="Lucas S."/>
            <person name="Hammon N."/>
            <person name="Deshpande S."/>
            <person name="Cheng J.F."/>
            <person name="Tapia R."/>
            <person name="Han C."/>
            <person name="Goodwin L."/>
            <person name="Pitluck S."/>
            <person name="Liolios K."/>
            <person name="Pagani I."/>
            <person name="Ivanova N."/>
            <person name="Mavromatis K."/>
            <person name="Pati A."/>
            <person name="Chen A."/>
            <person name="Palaniappan K."/>
            <person name="Land M."/>
            <person name="Hauser L."/>
            <person name="Chang Y.J."/>
            <person name="Jeffries C.D."/>
            <person name="Detter J.C."/>
            <person name="Beck B."/>
            <person name="Woyke T."/>
            <person name="Bristow J."/>
            <person name="Eisen J.A."/>
            <person name="Markowitz V."/>
            <person name="Hugenholtz P."/>
            <person name="Kyrpides N.C."/>
            <person name="Klenk H.P."/>
        </authorList>
    </citation>
    <scope>NUCLEOTIDE SEQUENCE [LARGE SCALE GENOMIC DNA]</scope>
    <source>
        <strain evidence="3">ATCC 43644 / DSM 9630 / IS1B</strain>
    </source>
</reference>
<dbReference type="EMBL" id="CP002353">
    <property type="protein sequence ID" value="ADV60971.1"/>
    <property type="molecule type" value="Genomic_DNA"/>
</dbReference>
<dbReference type="AlphaFoldDB" id="E8QXZ2"/>
<dbReference type="PROSITE" id="PS00409">
    <property type="entry name" value="PROKAR_NTER_METHYL"/>
    <property type="match status" value="1"/>
</dbReference>
<organism evidence="2 3">
    <name type="scientific">Isosphaera pallida (strain ATCC 43644 / DSM 9630 / IS1B)</name>
    <dbReference type="NCBI Taxonomy" id="575540"/>
    <lineage>
        <taxon>Bacteria</taxon>
        <taxon>Pseudomonadati</taxon>
        <taxon>Planctomycetota</taxon>
        <taxon>Planctomycetia</taxon>
        <taxon>Isosphaerales</taxon>
        <taxon>Isosphaeraceae</taxon>
        <taxon>Isosphaera</taxon>
    </lineage>
</organism>
<reference key="1">
    <citation type="submission" date="2010-11" db="EMBL/GenBank/DDBJ databases">
        <title>The complete sequence of chromosome of Isophaera pallida ATCC 43644.</title>
        <authorList>
            <consortium name="US DOE Joint Genome Institute (JGI-PGF)"/>
            <person name="Lucas S."/>
            <person name="Copeland A."/>
            <person name="Lapidus A."/>
            <person name="Bruce D."/>
            <person name="Goodwin L."/>
            <person name="Pitluck S."/>
            <person name="Kyrpides N."/>
            <person name="Mavromatis K."/>
            <person name="Pagani I."/>
            <person name="Ivanova N."/>
            <person name="Saunders E."/>
            <person name="Brettin T."/>
            <person name="Detter J.C."/>
            <person name="Han C."/>
            <person name="Tapia R."/>
            <person name="Land M."/>
            <person name="Hauser L."/>
            <person name="Markowitz V."/>
            <person name="Cheng J.-F."/>
            <person name="Hugenholtz P."/>
            <person name="Woyke T."/>
            <person name="Wu D."/>
            <person name="Eisen J.A."/>
        </authorList>
    </citation>
    <scope>NUCLEOTIDE SEQUENCE</scope>
    <source>
        <strain>ATCC 43644</strain>
    </source>
</reference>
<dbReference type="NCBIfam" id="TIGR02532">
    <property type="entry name" value="IV_pilin_GFxxxE"/>
    <property type="match status" value="1"/>
</dbReference>
<proteinExistence type="predicted"/>
<dbReference type="KEGG" id="ipa:Isop_0376"/>